<dbReference type="Pfam" id="PF07990">
    <property type="entry name" value="NABP"/>
    <property type="match status" value="1"/>
</dbReference>
<evidence type="ECO:0000256" key="3">
    <source>
        <dbReference type="ARBA" id="ARBA00022737"/>
    </source>
</evidence>
<dbReference type="Proteomes" id="UP000327085">
    <property type="component" value="Chromosome 2"/>
</dbReference>
<dbReference type="InterPro" id="IPR012940">
    <property type="entry name" value="NABP"/>
</dbReference>
<dbReference type="OMA" id="GAWHSEA"/>
<feature type="domain" description="PUM-HD" evidence="9">
    <location>
        <begin position="703"/>
        <end position="1043"/>
    </location>
</feature>
<dbReference type="InterPro" id="IPR033712">
    <property type="entry name" value="Pumilio_RNA-bd"/>
</dbReference>
<evidence type="ECO:0000256" key="5">
    <source>
        <dbReference type="ARBA" id="ARBA00022884"/>
    </source>
</evidence>
<dbReference type="SUPFAM" id="SSF48371">
    <property type="entry name" value="ARM repeat"/>
    <property type="match status" value="1"/>
</dbReference>
<proteinExistence type="predicted"/>
<dbReference type="InParanoid" id="A0A5E4EAU8"/>
<protein>
    <submittedName>
        <fullName evidence="10">PREDICTED: pumilio</fullName>
    </submittedName>
</protein>
<keyword evidence="5" id="KW-0694">RNA-binding</keyword>
<organism evidence="10 11">
    <name type="scientific">Prunus dulcis</name>
    <name type="common">Almond</name>
    <name type="synonym">Amygdalus dulcis</name>
    <dbReference type="NCBI Taxonomy" id="3755"/>
    <lineage>
        <taxon>Eukaryota</taxon>
        <taxon>Viridiplantae</taxon>
        <taxon>Streptophyta</taxon>
        <taxon>Embryophyta</taxon>
        <taxon>Tracheophyta</taxon>
        <taxon>Spermatophyta</taxon>
        <taxon>Magnoliopsida</taxon>
        <taxon>eudicotyledons</taxon>
        <taxon>Gunneridae</taxon>
        <taxon>Pentapetalae</taxon>
        <taxon>rosids</taxon>
        <taxon>fabids</taxon>
        <taxon>Rosales</taxon>
        <taxon>Rosaceae</taxon>
        <taxon>Amygdaloideae</taxon>
        <taxon>Amygdaleae</taxon>
        <taxon>Prunus</taxon>
    </lineage>
</organism>
<feature type="compositionally biased region" description="Gly residues" evidence="8">
    <location>
        <begin position="128"/>
        <end position="144"/>
    </location>
</feature>
<evidence type="ECO:0000256" key="6">
    <source>
        <dbReference type="ARBA" id="ARBA00055193"/>
    </source>
</evidence>
<feature type="repeat" description="Pumilio" evidence="7">
    <location>
        <begin position="759"/>
        <end position="794"/>
    </location>
</feature>
<dbReference type="PANTHER" id="PTHR12537">
    <property type="entry name" value="RNA BINDING PROTEIN PUMILIO-RELATED"/>
    <property type="match status" value="1"/>
</dbReference>
<keyword evidence="4" id="KW-0810">Translation regulation</keyword>
<dbReference type="InterPro" id="IPR011989">
    <property type="entry name" value="ARM-like"/>
</dbReference>
<dbReference type="EMBL" id="CABIKO010000005">
    <property type="protein sequence ID" value="VVA12506.1"/>
    <property type="molecule type" value="Genomic_DNA"/>
</dbReference>
<feature type="repeat" description="Pumilio" evidence="7">
    <location>
        <begin position="904"/>
        <end position="939"/>
    </location>
</feature>
<feature type="repeat" description="Pumilio" evidence="7">
    <location>
        <begin position="795"/>
        <end position="830"/>
    </location>
</feature>
<reference evidence="11" key="1">
    <citation type="journal article" date="2020" name="Plant J.">
        <title>Transposons played a major role in the diversification between the closely related almond and peach genomes: results from the almond genome sequence.</title>
        <authorList>
            <person name="Alioto T."/>
            <person name="Alexiou K.G."/>
            <person name="Bardil A."/>
            <person name="Barteri F."/>
            <person name="Castanera R."/>
            <person name="Cruz F."/>
            <person name="Dhingra A."/>
            <person name="Duval H."/>
            <person name="Fernandez I Marti A."/>
            <person name="Frias L."/>
            <person name="Galan B."/>
            <person name="Garcia J.L."/>
            <person name="Howad W."/>
            <person name="Gomez-Garrido J."/>
            <person name="Gut M."/>
            <person name="Julca I."/>
            <person name="Morata J."/>
            <person name="Puigdomenech P."/>
            <person name="Ribeca P."/>
            <person name="Rubio Cabetas M.J."/>
            <person name="Vlasova A."/>
            <person name="Wirthensohn M."/>
            <person name="Garcia-Mas J."/>
            <person name="Gabaldon T."/>
            <person name="Casacuberta J.M."/>
            <person name="Arus P."/>
        </authorList>
    </citation>
    <scope>NUCLEOTIDE SEQUENCE [LARGE SCALE GENOMIC DNA]</scope>
    <source>
        <strain evidence="11">cv. Texas</strain>
    </source>
</reference>
<dbReference type="FunCoup" id="A0A5E4EAU8">
    <property type="interactions" value="2260"/>
</dbReference>
<gene>
    <name evidence="10" type="ORF">ALMOND_2B032526</name>
</gene>
<dbReference type="InterPro" id="IPR001313">
    <property type="entry name" value="Pumilio_RNA-bd_rpt"/>
</dbReference>
<feature type="region of interest" description="Disordered" evidence="8">
    <location>
        <begin position="288"/>
        <end position="317"/>
    </location>
</feature>
<dbReference type="FunFam" id="1.25.10.10:FF:000004">
    <property type="entry name" value="Pumilio homolog 1 isoform 2"/>
    <property type="match status" value="1"/>
</dbReference>
<dbReference type="PANTHER" id="PTHR12537:SF187">
    <property type="entry name" value="OS04G0276200 PROTEIN"/>
    <property type="match status" value="1"/>
</dbReference>
<comment type="subcellular location">
    <subcellularLocation>
        <location evidence="1">Cytoplasm</location>
    </subcellularLocation>
</comment>
<dbReference type="PROSITE" id="PS50302">
    <property type="entry name" value="PUM"/>
    <property type="match status" value="8"/>
</dbReference>
<sequence>MVTDTYSKMMSEMSMRSMLKNGEDLSMLIREQRRQHEASEREKEELNLYRSGSAPPTVEGSLNAVGGLFEDSALSGFTKNGSKGFATEEELRADPAYVTYYYSNVNLNPRLPPPLVSKEDWRFAQRFQGGGGGGGGGGSAVGGIGDRRIGGRSGGEGGDVNRSLFSVQPGVGGKEENGVAGRKAPAEWGGDGLIGLPGLGLGSRQKSIAEIIQDDIHNTNVSRHPSRPASRNAFDDGVETSETQFAHLHRDLASIDALRSGGNKQGMSAVQNVGSSGSHTYASALGASLSRSTTPDPQLIARAPSPRIPPVGGGRASSMDKKIANGQNSFNGASPNVNESADLAAALSGMNLSANGRIDEENHARSQLQHEIDNHHNLFDIQGDRSHMKQNSYLNKPDSGNFHLHSVSQSSKNSYQNMGRGSGFGRDLNHPSYMSDDPVEINNPPASANSYLRGPVPGLNGRGSSFSQYQNVDSTSFPNYGLGGYSVSPSSPSMMGNPLGNGSLPPLFENAAAASAMGGLDSGAFGGGMSLGPNLLAAAAELQNMNRLGNHTAGSAVQVPMMDPLYLQYLRSNEYAAAQVAALNDPTKDREGMGNMYMDLLGLQKAYLGQLLSPQKSQFGVPYIGKSGSLNHGYYGNPAYGLGMSYSGTALGGPLLPNSPVGPGSPARHSDRNLRFSSGMRNMGGGLMGAWHSETGGNFDENFASTLLDEFKSNKTKCFELSEIAGHVVEFSADQYGSRFIQQKLETATAEEKNMVFDEIMPQALSLMTDVFGNYVIQKFFEHGTASQIRELADQLTGHVLTLSLQMYGCRVIQKAIEVVELDQQTKMVGELDGHVMRCVRDQNGNHVVQKCIECVPEDAIQFVVSTFYDQVVTLSTHPYGCRVIQRVLEHCHDPRTQQIMMDEILQSVCTLAQDQYGNYVVQHVLEHGKPHERSAIIKELTGQIVQMSQQKFASNVIEKCLSFGTLAERQALVTEMLGTTDENEPLQAMMKDQFANYVVQKVLETCDDQQLELILNRIKVHLNALKKYTYGKHIVARVEKLVAAGERRISILAPHASAA</sequence>
<dbReference type="Gene3D" id="1.25.10.10">
    <property type="entry name" value="Leucine-rich Repeat Variant"/>
    <property type="match status" value="1"/>
</dbReference>
<dbReference type="GO" id="GO:0006417">
    <property type="term" value="P:regulation of translation"/>
    <property type="evidence" value="ECO:0007669"/>
    <property type="project" value="UniProtKB-KW"/>
</dbReference>
<evidence type="ECO:0000256" key="1">
    <source>
        <dbReference type="ARBA" id="ARBA00004496"/>
    </source>
</evidence>
<dbReference type="AlphaFoldDB" id="A0A5E4EAU8"/>
<evidence type="ECO:0000313" key="11">
    <source>
        <dbReference type="Proteomes" id="UP000327085"/>
    </source>
</evidence>
<dbReference type="GO" id="GO:0003729">
    <property type="term" value="F:mRNA binding"/>
    <property type="evidence" value="ECO:0007669"/>
    <property type="project" value="UniProtKB-ARBA"/>
</dbReference>
<evidence type="ECO:0000256" key="7">
    <source>
        <dbReference type="PROSITE-ProRule" id="PRU00317"/>
    </source>
</evidence>
<evidence type="ECO:0000313" key="10">
    <source>
        <dbReference type="EMBL" id="VVA12506.1"/>
    </source>
</evidence>
<dbReference type="CDD" id="cd07920">
    <property type="entry name" value="Pumilio"/>
    <property type="match status" value="1"/>
</dbReference>
<dbReference type="InterPro" id="IPR016024">
    <property type="entry name" value="ARM-type_fold"/>
</dbReference>
<dbReference type="GO" id="GO:0005737">
    <property type="term" value="C:cytoplasm"/>
    <property type="evidence" value="ECO:0007669"/>
    <property type="project" value="UniProtKB-SubCell"/>
</dbReference>
<feature type="region of interest" description="Disordered" evidence="8">
    <location>
        <begin position="127"/>
        <end position="184"/>
    </location>
</feature>
<dbReference type="Gramene" id="VVA12506">
    <property type="protein sequence ID" value="VVA12506"/>
    <property type="gene ID" value="Prudul26B032526"/>
</dbReference>
<dbReference type="SMART" id="SM00025">
    <property type="entry name" value="Pumilio"/>
    <property type="match status" value="8"/>
</dbReference>
<dbReference type="Pfam" id="PF00806">
    <property type="entry name" value="PUF"/>
    <property type="match status" value="8"/>
</dbReference>
<feature type="repeat" description="Pumilio" evidence="7">
    <location>
        <begin position="940"/>
        <end position="975"/>
    </location>
</feature>
<evidence type="ECO:0000256" key="2">
    <source>
        <dbReference type="ARBA" id="ARBA00022490"/>
    </source>
</evidence>
<dbReference type="InterPro" id="IPR033133">
    <property type="entry name" value="PUM-HD"/>
</dbReference>
<feature type="repeat" description="Pumilio" evidence="7">
    <location>
        <begin position="976"/>
        <end position="1017"/>
    </location>
</feature>
<feature type="repeat" description="Pumilio" evidence="7">
    <location>
        <begin position="723"/>
        <end position="758"/>
    </location>
</feature>
<feature type="repeat" description="Pumilio" evidence="7">
    <location>
        <begin position="867"/>
        <end position="903"/>
    </location>
</feature>
<comment type="function">
    <text evidence="6">Sequence-specific RNA-binding protein that regulates translation and mRNA stability by binding the 3'-UTR of target mRNAs. Binds the APUM-binding elements (APBEs) in the 3'-UTR mRNA sequence of CLV1, PNH, WUS and FAS2.</text>
</comment>
<keyword evidence="2" id="KW-0963">Cytoplasm</keyword>
<name>A0A5E4EAU8_PRUDU</name>
<evidence type="ECO:0000259" key="9">
    <source>
        <dbReference type="PROSITE" id="PS50303"/>
    </source>
</evidence>
<evidence type="ECO:0000256" key="4">
    <source>
        <dbReference type="ARBA" id="ARBA00022845"/>
    </source>
</evidence>
<dbReference type="PROSITE" id="PS50303">
    <property type="entry name" value="PUM_HD"/>
    <property type="match status" value="1"/>
</dbReference>
<accession>A0A5E4EAU8</accession>
<keyword evidence="3" id="KW-0677">Repeat</keyword>
<feature type="repeat" description="Pumilio" evidence="7">
    <location>
        <begin position="831"/>
        <end position="866"/>
    </location>
</feature>
<evidence type="ECO:0000256" key="8">
    <source>
        <dbReference type="SAM" id="MobiDB-lite"/>
    </source>
</evidence>